<reference evidence="1 2" key="1">
    <citation type="submission" date="2015-09" db="EMBL/GenBank/DDBJ databases">
        <authorList>
            <consortium name="Pathogen Informatics"/>
        </authorList>
    </citation>
    <scope>NUCLEOTIDE SEQUENCE [LARGE SCALE GENOMIC DNA]</scope>
    <source>
        <strain evidence="1 2">2789STDY5834856</strain>
    </source>
</reference>
<accession>A0A173XSG9</accession>
<dbReference type="OrthoDB" id="1928670at2"/>
<sequence length="205" mass="24191">MSSDLKELKGLICRKRISKIKKKYESAEKRVYRKLLDCNKNKNEEYLTKCVFIEFKKRYFSDFCKRVDDLVTSYTVGIEPAMREYVFAKRRDRTFEVLVLIKNILDRNCIRWAIMNDYIKCREECICPESICIVVSKEHMNAACNIFNVIGEKRGENIYIVNGVEVHLSFGYAIENRSYNLKEYDIGYCNLDSENIPVLVEPRNS</sequence>
<protein>
    <submittedName>
        <fullName evidence="1">Uncharacterized protein</fullName>
    </submittedName>
</protein>
<organism evidence="1 2">
    <name type="scientific">Clostridium disporicum</name>
    <dbReference type="NCBI Taxonomy" id="84024"/>
    <lineage>
        <taxon>Bacteria</taxon>
        <taxon>Bacillati</taxon>
        <taxon>Bacillota</taxon>
        <taxon>Clostridia</taxon>
        <taxon>Eubacteriales</taxon>
        <taxon>Clostridiaceae</taxon>
        <taxon>Clostridium</taxon>
    </lineage>
</organism>
<dbReference type="AlphaFoldDB" id="A0A173XSG9"/>
<name>A0A173XSG9_9CLOT</name>
<dbReference type="RefSeq" id="WP_055262851.1">
    <property type="nucleotide sequence ID" value="NZ_CABIXQ010000001.1"/>
</dbReference>
<evidence type="ECO:0000313" key="1">
    <source>
        <dbReference type="EMBL" id="CUN54674.1"/>
    </source>
</evidence>
<gene>
    <name evidence="1" type="ORF">ERS852471_00112</name>
</gene>
<evidence type="ECO:0000313" key="2">
    <source>
        <dbReference type="Proteomes" id="UP000095594"/>
    </source>
</evidence>
<dbReference type="Proteomes" id="UP000095594">
    <property type="component" value="Unassembled WGS sequence"/>
</dbReference>
<dbReference type="EMBL" id="CYZX01000001">
    <property type="protein sequence ID" value="CUN54674.1"/>
    <property type="molecule type" value="Genomic_DNA"/>
</dbReference>
<proteinExistence type="predicted"/>